<evidence type="ECO:0000256" key="2">
    <source>
        <dbReference type="ARBA" id="ARBA00022722"/>
    </source>
</evidence>
<organism evidence="8 9">
    <name type="scientific">Candidatus Kaiserbacteria bacterium GW2011_GWA2_49_19</name>
    <dbReference type="NCBI Taxonomy" id="1618669"/>
    <lineage>
        <taxon>Bacteria</taxon>
        <taxon>Candidatus Kaiseribacteriota</taxon>
    </lineage>
</organism>
<keyword evidence="6 7" id="KW-0862">Zinc</keyword>
<accession>A0A0G1VP34</accession>
<sequence length="140" mass="16139">MSEAKIKMSVSIHSLPRGFSQKALEKIIEKILAGEKKKEFSLVLLFLAPAKMAELNLRYRQKKGPTDVLSFSALEAGYLGEVIICPAQVRKNARRFKEEFPKELQRVLVHGVLHLLGYDHEQDRQKAILMKKKEEYYSHD</sequence>
<keyword evidence="3 7" id="KW-0479">Metal-binding</keyword>
<comment type="cofactor">
    <cofactor evidence="7">
        <name>Zn(2+)</name>
        <dbReference type="ChEBI" id="CHEBI:29105"/>
    </cofactor>
    <text evidence="7">Binds 1 zinc ion.</text>
</comment>
<gene>
    <name evidence="7" type="primary">ybeY</name>
    <name evidence="8" type="ORF">UY44_C0014G0010</name>
</gene>
<dbReference type="EMBL" id="LCPZ01000014">
    <property type="protein sequence ID" value="KKW08223.1"/>
    <property type="molecule type" value="Genomic_DNA"/>
</dbReference>
<dbReference type="PANTHER" id="PTHR46986:SF1">
    <property type="entry name" value="ENDORIBONUCLEASE YBEY, CHLOROPLASTIC"/>
    <property type="match status" value="1"/>
</dbReference>
<feature type="binding site" evidence="7">
    <location>
        <position position="120"/>
    </location>
    <ligand>
        <name>Zn(2+)</name>
        <dbReference type="ChEBI" id="CHEBI:29105"/>
        <note>catalytic</note>
    </ligand>
</feature>
<dbReference type="GO" id="GO:0004222">
    <property type="term" value="F:metalloendopeptidase activity"/>
    <property type="evidence" value="ECO:0007669"/>
    <property type="project" value="InterPro"/>
</dbReference>
<comment type="function">
    <text evidence="7">Single strand-specific metallo-endoribonuclease involved in late-stage 70S ribosome quality control and in maturation of the 3' terminus of the 16S rRNA.</text>
</comment>
<evidence type="ECO:0000256" key="4">
    <source>
        <dbReference type="ARBA" id="ARBA00022759"/>
    </source>
</evidence>
<dbReference type="HAMAP" id="MF_00009">
    <property type="entry name" value="Endoribonucl_YbeY"/>
    <property type="match status" value="1"/>
</dbReference>
<dbReference type="PATRIC" id="fig|1618669.3.peg.460"/>
<name>A0A0G1VP34_9BACT</name>
<dbReference type="AlphaFoldDB" id="A0A0G1VP34"/>
<comment type="similarity">
    <text evidence="1 7">Belongs to the endoribonuclease YbeY family.</text>
</comment>
<comment type="caution">
    <text evidence="8">The sequence shown here is derived from an EMBL/GenBank/DDBJ whole genome shotgun (WGS) entry which is preliminary data.</text>
</comment>
<evidence type="ECO:0000256" key="1">
    <source>
        <dbReference type="ARBA" id="ARBA00010875"/>
    </source>
</evidence>
<keyword evidence="4 7" id="KW-0255">Endonuclease</keyword>
<keyword evidence="7" id="KW-0690">Ribosome biogenesis</keyword>
<evidence type="ECO:0000256" key="6">
    <source>
        <dbReference type="ARBA" id="ARBA00022833"/>
    </source>
</evidence>
<evidence type="ECO:0000313" key="8">
    <source>
        <dbReference type="EMBL" id="KKW08223.1"/>
    </source>
</evidence>
<dbReference type="SUPFAM" id="SSF55486">
    <property type="entry name" value="Metalloproteases ('zincins'), catalytic domain"/>
    <property type="match status" value="1"/>
</dbReference>
<keyword evidence="2 7" id="KW-0540">Nuclease</keyword>
<dbReference type="EC" id="3.1.-.-" evidence="7"/>
<dbReference type="Proteomes" id="UP000033965">
    <property type="component" value="Unassembled WGS sequence"/>
</dbReference>
<keyword evidence="7" id="KW-0698">rRNA processing</keyword>
<dbReference type="InterPro" id="IPR002036">
    <property type="entry name" value="YbeY"/>
</dbReference>
<dbReference type="GO" id="GO:0008270">
    <property type="term" value="F:zinc ion binding"/>
    <property type="evidence" value="ECO:0007669"/>
    <property type="project" value="UniProtKB-UniRule"/>
</dbReference>
<dbReference type="GO" id="GO:0005737">
    <property type="term" value="C:cytoplasm"/>
    <property type="evidence" value="ECO:0007669"/>
    <property type="project" value="UniProtKB-SubCell"/>
</dbReference>
<dbReference type="PANTHER" id="PTHR46986">
    <property type="entry name" value="ENDORIBONUCLEASE YBEY, CHLOROPLASTIC"/>
    <property type="match status" value="1"/>
</dbReference>
<dbReference type="GO" id="GO:0004521">
    <property type="term" value="F:RNA endonuclease activity"/>
    <property type="evidence" value="ECO:0007669"/>
    <property type="project" value="UniProtKB-UniRule"/>
</dbReference>
<reference evidence="8 9" key="1">
    <citation type="journal article" date="2015" name="Nature">
        <title>rRNA introns, odd ribosomes, and small enigmatic genomes across a large radiation of phyla.</title>
        <authorList>
            <person name="Brown C.T."/>
            <person name="Hug L.A."/>
            <person name="Thomas B.C."/>
            <person name="Sharon I."/>
            <person name="Castelle C.J."/>
            <person name="Singh A."/>
            <person name="Wilkins M.J."/>
            <person name="Williams K.H."/>
            <person name="Banfield J.F."/>
        </authorList>
    </citation>
    <scope>NUCLEOTIDE SEQUENCE [LARGE SCALE GENOMIC DNA]</scope>
</reference>
<proteinExistence type="inferred from homology"/>
<keyword evidence="7" id="KW-0963">Cytoplasm</keyword>
<keyword evidence="5 7" id="KW-0378">Hydrolase</keyword>
<dbReference type="PROSITE" id="PS01306">
    <property type="entry name" value="UPF0054"/>
    <property type="match status" value="1"/>
</dbReference>
<evidence type="ECO:0000256" key="7">
    <source>
        <dbReference type="HAMAP-Rule" id="MF_00009"/>
    </source>
</evidence>
<evidence type="ECO:0000256" key="5">
    <source>
        <dbReference type="ARBA" id="ARBA00022801"/>
    </source>
</evidence>
<dbReference type="Gene3D" id="3.40.390.30">
    <property type="entry name" value="Metalloproteases ('zincins'), catalytic domain"/>
    <property type="match status" value="1"/>
</dbReference>
<comment type="subcellular location">
    <subcellularLocation>
        <location evidence="7">Cytoplasm</location>
    </subcellularLocation>
</comment>
<dbReference type="GO" id="GO:0006364">
    <property type="term" value="P:rRNA processing"/>
    <property type="evidence" value="ECO:0007669"/>
    <property type="project" value="UniProtKB-UniRule"/>
</dbReference>
<feature type="binding site" evidence="7">
    <location>
        <position position="110"/>
    </location>
    <ligand>
        <name>Zn(2+)</name>
        <dbReference type="ChEBI" id="CHEBI:29105"/>
        <note>catalytic</note>
    </ligand>
</feature>
<dbReference type="Pfam" id="PF02130">
    <property type="entry name" value="YbeY"/>
    <property type="match status" value="1"/>
</dbReference>
<evidence type="ECO:0000313" key="9">
    <source>
        <dbReference type="Proteomes" id="UP000033965"/>
    </source>
</evidence>
<evidence type="ECO:0000256" key="3">
    <source>
        <dbReference type="ARBA" id="ARBA00022723"/>
    </source>
</evidence>
<dbReference type="InterPro" id="IPR020549">
    <property type="entry name" value="YbeY_CS"/>
</dbReference>
<protein>
    <recommendedName>
        <fullName evidence="7">Endoribonuclease YbeY</fullName>
        <ecNumber evidence="7">3.1.-.-</ecNumber>
    </recommendedName>
</protein>
<dbReference type="InterPro" id="IPR023091">
    <property type="entry name" value="MetalPrtase_cat_dom_sf_prd"/>
</dbReference>
<feature type="binding site" evidence="7">
    <location>
        <position position="114"/>
    </location>
    <ligand>
        <name>Zn(2+)</name>
        <dbReference type="ChEBI" id="CHEBI:29105"/>
        <note>catalytic</note>
    </ligand>
</feature>
<dbReference type="NCBIfam" id="TIGR00043">
    <property type="entry name" value="rRNA maturation RNase YbeY"/>
    <property type="match status" value="1"/>
</dbReference>